<accession>A0ABP0JU15</accession>
<evidence type="ECO:0000313" key="1">
    <source>
        <dbReference type="EMBL" id="CAK9017613.1"/>
    </source>
</evidence>
<dbReference type="Proteomes" id="UP001642464">
    <property type="component" value="Unassembled WGS sequence"/>
</dbReference>
<dbReference type="EMBL" id="CAXAMM010008535">
    <property type="protein sequence ID" value="CAK9017613.1"/>
    <property type="molecule type" value="Genomic_DNA"/>
</dbReference>
<comment type="caution">
    <text evidence="1">The sequence shown here is derived from an EMBL/GenBank/DDBJ whole genome shotgun (WGS) entry which is preliminary data.</text>
</comment>
<keyword evidence="2" id="KW-1185">Reference proteome</keyword>
<protein>
    <submittedName>
        <fullName evidence="1">Uncharacterized protein</fullName>
    </submittedName>
</protein>
<sequence length="694" mass="80114">MRLLVGWPIAVWGFTTPEVLRPPDVDCDDREEWSTFRTAAQRHAQLGWPSQNAELEAMSRALVRKWRWVVCKEDCQTTSHLSWFFVEDWGARCVESVNFDRYLVTHYFRNRGLVYTQRLPSDYCHFGFITALVVMAHFEFPNSVAQAGRLLFLAFVLLGDFFVFDWLYSSSWPVDSLLIMLNVYMVTQGLTTGRPLELLRESAWRPGVDGPAFLRQHSRWSGTSEEWKPRRPAAGSTLRIWQIDSHTALAGEAKTMLTRFGETIGAEVSFQGNSFGGNVCQNYGLCPSAEEKEILQGLLDQYYKHKQAFASVAKSFENVMGPRLSREADVLMCGQPLYWCRFLLGLQKPVFFYVGLPVMWDAREEDWEDWAADFAEILLSERHTVIAMSVLTARIIHWQFGTRIPVVRFLGLHTRALYAPVRNDSVLVSRFGTSGALSECMFDRFAAINQHWFPLRFVQMEWVLFDDYMVRTQNVELENAKTWKEHTREIKVPHMPYQKLTSHRAAVCLPYDTTIFLFNELYGANMPIFVPKDLWRWLIGPHTLRQMEFLHHPSHANSTEPPPELSPFFASIHQPLGVEQALEWSSYSDWALLPHVFYFQGIPELFKQLMDMEALLTASAAMKAFNDEELIFAVEHWRKVAQRRRRGGHGLRSRAALRLEGRRADWGHRTSMDGLGRFDVSRASALMVGGSHCW</sequence>
<name>A0ABP0JU15_9DINO</name>
<reference evidence="1 2" key="1">
    <citation type="submission" date="2024-02" db="EMBL/GenBank/DDBJ databases">
        <authorList>
            <person name="Chen Y."/>
            <person name="Shah S."/>
            <person name="Dougan E. K."/>
            <person name="Thang M."/>
            <person name="Chan C."/>
        </authorList>
    </citation>
    <scope>NUCLEOTIDE SEQUENCE [LARGE SCALE GENOMIC DNA]</scope>
</reference>
<proteinExistence type="predicted"/>
<gene>
    <name evidence="1" type="ORF">SCF082_LOCUS13715</name>
</gene>
<organism evidence="1 2">
    <name type="scientific">Durusdinium trenchii</name>
    <dbReference type="NCBI Taxonomy" id="1381693"/>
    <lineage>
        <taxon>Eukaryota</taxon>
        <taxon>Sar</taxon>
        <taxon>Alveolata</taxon>
        <taxon>Dinophyceae</taxon>
        <taxon>Suessiales</taxon>
        <taxon>Symbiodiniaceae</taxon>
        <taxon>Durusdinium</taxon>
    </lineage>
</organism>
<evidence type="ECO:0000313" key="2">
    <source>
        <dbReference type="Proteomes" id="UP001642464"/>
    </source>
</evidence>